<name>A0A3B5R7A4_XIPMA</name>
<reference evidence="2" key="2">
    <citation type="journal article" date="2013" name="Nat. Genet.">
        <title>The genome of the platyfish, Xiphophorus maculatus, provides insights into evolutionary adaptation and several complex traits.</title>
        <authorList>
            <person name="Schartl M."/>
            <person name="Walter R.B."/>
            <person name="Shen Y."/>
            <person name="Garcia T."/>
            <person name="Catchen J."/>
            <person name="Amores A."/>
            <person name="Braasch I."/>
            <person name="Chalopin D."/>
            <person name="Volff J.N."/>
            <person name="Lesch K.P."/>
            <person name="Bisazza A."/>
            <person name="Minx P."/>
            <person name="Hillier L."/>
            <person name="Wilson R.K."/>
            <person name="Fuerstenberg S."/>
            <person name="Boore J."/>
            <person name="Searle S."/>
            <person name="Postlethwait J.H."/>
            <person name="Warren W.C."/>
        </authorList>
    </citation>
    <scope>NUCLEOTIDE SEQUENCE [LARGE SCALE GENOMIC DNA]</scope>
    <source>
        <strain evidence="2">JP 163 A</strain>
    </source>
</reference>
<evidence type="ECO:0000313" key="2">
    <source>
        <dbReference type="Proteomes" id="UP000002852"/>
    </source>
</evidence>
<dbReference type="Proteomes" id="UP000002852">
    <property type="component" value="Unassembled WGS sequence"/>
</dbReference>
<dbReference type="Ensembl" id="ENSXMAT00000022042.1">
    <property type="protein sequence ID" value="ENSXMAP00000039528.1"/>
    <property type="gene ID" value="ENSXMAG00000028790.1"/>
</dbReference>
<dbReference type="InParanoid" id="A0A3B5R7A4"/>
<keyword evidence="2" id="KW-1185">Reference proteome</keyword>
<sequence length="75" mass="8412">FNTPVKPLPLSLSHLIPAAGQTYSNSWHSCSLKKRGGLFTYQQYVRMSAKQSYLSRGALFSLVLFGLCKTYKVKP</sequence>
<evidence type="ECO:0000313" key="1">
    <source>
        <dbReference type="Ensembl" id="ENSXMAP00000039528.1"/>
    </source>
</evidence>
<reference evidence="2" key="1">
    <citation type="submission" date="2012-01" db="EMBL/GenBank/DDBJ databases">
        <authorList>
            <person name="Walter R."/>
            <person name="Schartl M."/>
            <person name="Warren W."/>
        </authorList>
    </citation>
    <scope>NUCLEOTIDE SEQUENCE [LARGE SCALE GENOMIC DNA]</scope>
    <source>
        <strain evidence="2">JP 163 A</strain>
    </source>
</reference>
<accession>A0A3B5R7A4</accession>
<proteinExistence type="predicted"/>
<organism evidence="1 2">
    <name type="scientific">Xiphophorus maculatus</name>
    <name type="common">Southern platyfish</name>
    <name type="synonym">Platypoecilus maculatus</name>
    <dbReference type="NCBI Taxonomy" id="8083"/>
    <lineage>
        <taxon>Eukaryota</taxon>
        <taxon>Metazoa</taxon>
        <taxon>Chordata</taxon>
        <taxon>Craniata</taxon>
        <taxon>Vertebrata</taxon>
        <taxon>Euteleostomi</taxon>
        <taxon>Actinopterygii</taxon>
        <taxon>Neopterygii</taxon>
        <taxon>Teleostei</taxon>
        <taxon>Neoteleostei</taxon>
        <taxon>Acanthomorphata</taxon>
        <taxon>Ovalentaria</taxon>
        <taxon>Atherinomorphae</taxon>
        <taxon>Cyprinodontiformes</taxon>
        <taxon>Poeciliidae</taxon>
        <taxon>Poeciliinae</taxon>
        <taxon>Xiphophorus</taxon>
    </lineage>
</organism>
<reference evidence="1" key="3">
    <citation type="submission" date="2025-08" db="UniProtKB">
        <authorList>
            <consortium name="Ensembl"/>
        </authorList>
    </citation>
    <scope>IDENTIFICATION</scope>
    <source>
        <strain evidence="1">JP 163 A</strain>
    </source>
</reference>
<reference evidence="1" key="4">
    <citation type="submission" date="2025-09" db="UniProtKB">
        <authorList>
            <consortium name="Ensembl"/>
        </authorList>
    </citation>
    <scope>IDENTIFICATION</scope>
    <source>
        <strain evidence="1">JP 163 A</strain>
    </source>
</reference>
<dbReference type="AlphaFoldDB" id="A0A3B5R7A4"/>
<protein>
    <submittedName>
        <fullName evidence="1">Uncharacterized protein</fullName>
    </submittedName>
</protein>